<dbReference type="RefSeq" id="WP_023393452.1">
    <property type="nucleotide sequence ID" value="NZ_ASGZ01000012.1"/>
</dbReference>
<evidence type="ECO:0008006" key="3">
    <source>
        <dbReference type="Google" id="ProtNLM"/>
    </source>
</evidence>
<dbReference type="OrthoDB" id="269729at2157"/>
<dbReference type="Proteomes" id="UP000017840">
    <property type="component" value="Unassembled WGS sequence"/>
</dbReference>
<dbReference type="EMBL" id="ASGZ01000012">
    <property type="protein sequence ID" value="ESP89424.1"/>
    <property type="molecule type" value="Genomic_DNA"/>
</dbReference>
<accession>V4HND1</accession>
<evidence type="ECO:0000313" key="2">
    <source>
        <dbReference type="Proteomes" id="UP000017840"/>
    </source>
</evidence>
<reference evidence="1 2" key="1">
    <citation type="journal article" date="2013" name="Genome Announc.">
        <title>Draft Genome Sequence of 'Candidatus Halobonum tyrrellensis' Strain G22, Isolated from the Hypersaline Waters of Lake Tyrrell, Australia.</title>
        <authorList>
            <person name="Ugalde J.A."/>
            <person name="Narasingarao P."/>
            <person name="Kuo S."/>
            <person name="Podell S."/>
            <person name="Allen E.E."/>
        </authorList>
    </citation>
    <scope>NUCLEOTIDE SEQUENCE [LARGE SCALE GENOMIC DNA]</scope>
    <source>
        <strain evidence="1 2">G22</strain>
    </source>
</reference>
<name>V4HND1_9EURY</name>
<evidence type="ECO:0000313" key="1">
    <source>
        <dbReference type="EMBL" id="ESP89424.1"/>
    </source>
</evidence>
<gene>
    <name evidence="1" type="ORF">K933_04311</name>
</gene>
<comment type="caution">
    <text evidence="1">The sequence shown here is derived from an EMBL/GenBank/DDBJ whole genome shotgun (WGS) entry which is preliminary data.</text>
</comment>
<proteinExistence type="predicted"/>
<dbReference type="eggNOG" id="arCOG06229">
    <property type="taxonomic scope" value="Archaea"/>
</dbReference>
<dbReference type="PATRIC" id="fig|1324957.4.peg.874"/>
<organism evidence="1 2">
    <name type="scientific">Candidatus Halobonum tyrrellensis G22</name>
    <dbReference type="NCBI Taxonomy" id="1324957"/>
    <lineage>
        <taxon>Archaea</taxon>
        <taxon>Methanobacteriati</taxon>
        <taxon>Methanobacteriota</taxon>
        <taxon>Stenosarchaea group</taxon>
        <taxon>Halobacteria</taxon>
        <taxon>Halobacteriales</taxon>
        <taxon>Haloferacaceae</taxon>
        <taxon>Candidatus Halobonum</taxon>
    </lineage>
</organism>
<sequence length="668" mass="72743">MRDDIEDAVLRLDADGPRASASADAFTFPVESACRVRTDRVAFYQSFVLCVHEGGDLVETTAPDETVDLGPGTYEFQVTAAPMKLYLRAEGPLRVVDDGRRTELSFDGDRDVSVGARSFHIRPAGTVTVPETPRGLMRAVSTFGSALATTSPERSFPTLRGHPPLVAFGDEVAVPEFAEPPDTGVEVVVPDRWNDVYTVATLAYYLGATVVPGDEPAVCAAGRSYPLDADPLFESVQRLLEHAFLLDCVVRTEGFYDVDLHERAAVERRVDIDPERLYDLPLDERLAAYFDVPVDPLSDLVGWHLTADVEPTPESAELLPFVVNDMASVRDPSTVDHGDSAAGDDSIESFFRAGSDADGGAGANERVVSPARTDTSGHVWVGDGYPTGASKPTVDAYRHRLDQRASDSAVIDVTVVCNEASMREETERLYGFRDHLEFDIDVELDRSTDELRALLAEEHDLFHFVGHVDPEGMKCPDGHLDLHTLESTGAKAFFLNACSSYDQGMQLVRAGAIGGLVTTSDVGNIMATNVGRTMARLLDYGFDLHGVLDVAKRVHVVGGSYSVVGDAGVTLCQANSGTPTALVVNTHDQPAPDVVEFDHAVYTTRNFGVGSLLADWFEEDGTQYVVGGVTPHHRVSREQFEEVSEGRRYPLLVDLELRWSDELDFDSL</sequence>
<dbReference type="AlphaFoldDB" id="V4HND1"/>
<keyword evidence="2" id="KW-1185">Reference proteome</keyword>
<protein>
    <recommendedName>
        <fullName evidence="3">CHAT domain-containing protein</fullName>
    </recommendedName>
</protein>